<keyword evidence="4 7" id="KW-0812">Transmembrane</keyword>
<gene>
    <name evidence="9" type="ORF">BECKTUN1418D_GA0071000_10755</name>
</gene>
<keyword evidence="5 7" id="KW-1133">Transmembrane helix</keyword>
<dbReference type="EMBL" id="CAADFX010000075">
    <property type="protein sequence ID" value="VFK58063.1"/>
    <property type="molecule type" value="Genomic_DNA"/>
</dbReference>
<evidence type="ECO:0000259" key="8">
    <source>
        <dbReference type="PROSITE" id="PS50156"/>
    </source>
</evidence>
<dbReference type="PANTHER" id="PTHR33406">
    <property type="entry name" value="MEMBRANE PROTEIN MJ1562-RELATED"/>
    <property type="match status" value="1"/>
</dbReference>
<feature type="transmembrane region" description="Helical" evidence="7">
    <location>
        <begin position="701"/>
        <end position="723"/>
    </location>
</feature>
<evidence type="ECO:0000313" key="9">
    <source>
        <dbReference type="EMBL" id="VFK58063.1"/>
    </source>
</evidence>
<dbReference type="InterPro" id="IPR000731">
    <property type="entry name" value="SSD"/>
</dbReference>
<dbReference type="InterPro" id="IPR050545">
    <property type="entry name" value="Mycobact_MmpL"/>
</dbReference>
<evidence type="ECO:0000256" key="3">
    <source>
        <dbReference type="ARBA" id="ARBA00022475"/>
    </source>
</evidence>
<reference evidence="9" key="1">
    <citation type="submission" date="2019-02" db="EMBL/GenBank/DDBJ databases">
        <authorList>
            <person name="Gruber-Vodicka R. H."/>
            <person name="Seah K. B. B."/>
        </authorList>
    </citation>
    <scope>NUCLEOTIDE SEQUENCE</scope>
    <source>
        <strain evidence="9">BECK_BY1</strain>
    </source>
</reference>
<dbReference type="PANTHER" id="PTHR33406:SF6">
    <property type="entry name" value="MEMBRANE PROTEIN YDGH-RELATED"/>
    <property type="match status" value="1"/>
</dbReference>
<keyword evidence="3" id="KW-1003">Cell membrane</keyword>
<evidence type="ECO:0000256" key="7">
    <source>
        <dbReference type="SAM" id="Phobius"/>
    </source>
</evidence>
<feature type="transmembrane region" description="Helical" evidence="7">
    <location>
        <begin position="633"/>
        <end position="653"/>
    </location>
</feature>
<feature type="transmembrane region" description="Helical" evidence="7">
    <location>
        <begin position="355"/>
        <end position="378"/>
    </location>
</feature>
<dbReference type="Pfam" id="PF03176">
    <property type="entry name" value="MMPL"/>
    <property type="match status" value="2"/>
</dbReference>
<comment type="similarity">
    <text evidence="2">Belongs to the resistance-nodulation-cell division (RND) (TC 2.A.6) family. MmpL subfamily.</text>
</comment>
<feature type="transmembrane region" description="Helical" evidence="7">
    <location>
        <begin position="199"/>
        <end position="220"/>
    </location>
</feature>
<feature type="transmembrane region" description="Helical" evidence="7">
    <location>
        <begin position="659"/>
        <end position="680"/>
    </location>
</feature>
<accession>A0A450ZWC6</accession>
<feature type="transmembrane region" description="Helical" evidence="7">
    <location>
        <begin position="404"/>
        <end position="423"/>
    </location>
</feature>
<feature type="transmembrane region" description="Helical" evidence="7">
    <location>
        <begin position="15"/>
        <end position="34"/>
    </location>
</feature>
<evidence type="ECO:0000256" key="2">
    <source>
        <dbReference type="ARBA" id="ARBA00010157"/>
    </source>
</evidence>
<feature type="transmembrane region" description="Helical" evidence="7">
    <location>
        <begin position="322"/>
        <end position="343"/>
    </location>
</feature>
<organism evidence="9">
    <name type="scientific">Candidatus Kentrum sp. TUN</name>
    <dbReference type="NCBI Taxonomy" id="2126343"/>
    <lineage>
        <taxon>Bacteria</taxon>
        <taxon>Pseudomonadati</taxon>
        <taxon>Pseudomonadota</taxon>
        <taxon>Gammaproteobacteria</taxon>
        <taxon>Candidatus Kentrum</taxon>
    </lineage>
</organism>
<comment type="subcellular location">
    <subcellularLocation>
        <location evidence="1">Cell membrane</location>
        <topology evidence="1">Multi-pass membrane protein</topology>
    </subcellularLocation>
</comment>
<feature type="domain" description="SSD" evidence="8">
    <location>
        <begin position="250"/>
        <end position="377"/>
    </location>
</feature>
<feature type="transmembrane region" description="Helical" evidence="7">
    <location>
        <begin position="226"/>
        <end position="243"/>
    </location>
</feature>
<feature type="transmembrane region" description="Helical" evidence="7">
    <location>
        <begin position="250"/>
        <end position="271"/>
    </location>
</feature>
<evidence type="ECO:0000256" key="5">
    <source>
        <dbReference type="ARBA" id="ARBA00022989"/>
    </source>
</evidence>
<proteinExistence type="inferred from homology"/>
<dbReference type="InterPro" id="IPR004869">
    <property type="entry name" value="MMPL_dom"/>
</dbReference>
<feature type="domain" description="SSD" evidence="8">
    <location>
        <begin position="632"/>
        <end position="759"/>
    </location>
</feature>
<name>A0A450ZWC6_9GAMM</name>
<feature type="transmembrane region" description="Helical" evidence="7">
    <location>
        <begin position="735"/>
        <end position="758"/>
    </location>
</feature>
<evidence type="ECO:0000256" key="1">
    <source>
        <dbReference type="ARBA" id="ARBA00004651"/>
    </source>
</evidence>
<evidence type="ECO:0000256" key="6">
    <source>
        <dbReference type="ARBA" id="ARBA00023136"/>
    </source>
</evidence>
<dbReference type="PROSITE" id="PS50156">
    <property type="entry name" value="SSD"/>
    <property type="match status" value="2"/>
</dbReference>
<feature type="transmembrane region" description="Helical" evidence="7">
    <location>
        <begin position="604"/>
        <end position="626"/>
    </location>
</feature>
<keyword evidence="6 7" id="KW-0472">Membrane</keyword>
<sequence length="788" mass="87565">MINMEQTLSAWLVRYRWWFLVLVPLIVLALAGGMRHLEFTANYRIFFSEDNPQLQAFDNLERTYTQDDNVIFLLIPQDGRVFSRETLAAVEELTEMAWQIPYSLRVDSVTNFQHTEVEGDNLVVGDLVKDASRLSDARIAGIRDIALAEPMLLGKLIPEEANVTVINVTIQLPRIDETKEVPEVTMAVRKIADGMRARYPHLGIHLSGMVIMNSAFFEASRGDMRSLIPIGFAVMLVILALLLRRALGTLATLVVIVMSILAGMGIGGYLGLSMSAPTASAPLVILTMAIANSVHILVVFYHELSSATSSGRQEAMRESLRINLQPIFFTSLTTIIGLLTLNFSEVPPYRDLGNFVAAGIGVAFILSITFLPALMSLLPARVRRIQAESTAMGRFGDFVVHHRYWLLWSMAGVVIVLVAFIPGNRINDVYVHYFDESVAFRQDTDLLDKHLGGLYRIDYSLDSGESGGVNEPAFLYKVEAFTEWLRRQPEVTHVDTVTDIFKRLNKNLHGNDPAWYRLPDARDLAAQYFLLYEMSLPYGLDLNSRINVDKSSTRVTVATLVLSTREVLALERRARAWLRDNAPALSTEGTGPTMMFAHIGARNIRAMLVATTLALILISLMLILALRSVRIGLISIIPNLIPAGMAFGLWGIFVGEIGLALSVVTTMTLGIVVDDTVHFLSKYLRARREQGVSPEDATRYAFSHVGIALIITSLVLVAGFLIISLSSFYPNSGMGLLTAMVLLLALLADFLFLPPLLMKIDRSRGSQRNDTFFPNRKIRACIIRGFLK</sequence>
<evidence type="ECO:0000256" key="4">
    <source>
        <dbReference type="ARBA" id="ARBA00022692"/>
    </source>
</evidence>
<dbReference type="AlphaFoldDB" id="A0A450ZWC6"/>
<protein>
    <recommendedName>
        <fullName evidence="8">SSD domain-containing protein</fullName>
    </recommendedName>
</protein>
<dbReference type="Gene3D" id="1.20.1640.10">
    <property type="entry name" value="Multidrug efflux transporter AcrB transmembrane domain"/>
    <property type="match status" value="2"/>
</dbReference>
<dbReference type="SUPFAM" id="SSF82866">
    <property type="entry name" value="Multidrug efflux transporter AcrB transmembrane domain"/>
    <property type="match status" value="2"/>
</dbReference>
<dbReference type="GO" id="GO:0005886">
    <property type="term" value="C:plasma membrane"/>
    <property type="evidence" value="ECO:0007669"/>
    <property type="project" value="UniProtKB-SubCell"/>
</dbReference>
<feature type="transmembrane region" description="Helical" evidence="7">
    <location>
        <begin position="283"/>
        <end position="301"/>
    </location>
</feature>